<feature type="region of interest" description="Disordered" evidence="1">
    <location>
        <begin position="289"/>
        <end position="319"/>
    </location>
</feature>
<organism evidence="2 3">
    <name type="scientific">Parascedosporium putredinis</name>
    <dbReference type="NCBI Taxonomy" id="1442378"/>
    <lineage>
        <taxon>Eukaryota</taxon>
        <taxon>Fungi</taxon>
        <taxon>Dikarya</taxon>
        <taxon>Ascomycota</taxon>
        <taxon>Pezizomycotina</taxon>
        <taxon>Sordariomycetes</taxon>
        <taxon>Hypocreomycetidae</taxon>
        <taxon>Microascales</taxon>
        <taxon>Microascaceae</taxon>
        <taxon>Parascedosporium</taxon>
    </lineage>
</organism>
<dbReference type="OrthoDB" id="284473at2759"/>
<comment type="caution">
    <text evidence="2">The sequence shown here is derived from an EMBL/GenBank/DDBJ whole genome shotgun (WGS) entry which is preliminary data.</text>
</comment>
<dbReference type="AlphaFoldDB" id="A0A9P1GYU8"/>
<keyword evidence="3" id="KW-1185">Reference proteome</keyword>
<evidence type="ECO:0000313" key="2">
    <source>
        <dbReference type="EMBL" id="CAI4212485.1"/>
    </source>
</evidence>
<feature type="region of interest" description="Disordered" evidence="1">
    <location>
        <begin position="238"/>
        <end position="264"/>
    </location>
</feature>
<feature type="compositionally biased region" description="Basic and acidic residues" evidence="1">
    <location>
        <begin position="238"/>
        <end position="255"/>
    </location>
</feature>
<reference evidence="2" key="1">
    <citation type="submission" date="2022-11" db="EMBL/GenBank/DDBJ databases">
        <authorList>
            <person name="Scott C."/>
            <person name="Bruce N."/>
        </authorList>
    </citation>
    <scope>NUCLEOTIDE SEQUENCE</scope>
</reference>
<feature type="compositionally biased region" description="Low complexity" evidence="1">
    <location>
        <begin position="118"/>
        <end position="140"/>
    </location>
</feature>
<feature type="region of interest" description="Disordered" evidence="1">
    <location>
        <begin position="74"/>
        <end position="220"/>
    </location>
</feature>
<dbReference type="EMBL" id="CALLCH030000005">
    <property type="protein sequence ID" value="CAI4212485.1"/>
    <property type="molecule type" value="Genomic_DNA"/>
</dbReference>
<evidence type="ECO:0000313" key="3">
    <source>
        <dbReference type="Proteomes" id="UP000838763"/>
    </source>
</evidence>
<sequence length="548" mass="61149">MEAAAKQVRLLTQRILPEHPHHLSYSPDKRYRAVPDAKGFEEQIHRGLQYMTFVSDGDRGVLLTRPYYEMREEPPVPEAQAAATPSIPGSKDSLLSARRDAPPNQTNDRSPRPEHRQATTTSSSANSSANKLAPPSSSSKTGVPPLLSPLHLSFNDSQSSVSKKTEKAEKTDRSEKAEKAPRREEKSDHHHAMAKSRSADRPPPLLKKTSPSYSIPPLLSPTLPPIIEAELLRRKKASPKEYDLPSPEPVKEPIKPIKKSTASKPERDRFIVTLRFSKKLGKGIQRLMALPGKNERSGSMDPPSQSQASKKRPIPTSHVSEAASAIHTLKIVRRDIALNKLRHLSDRYGSFGKKLKRARDGIFKSFNINSAAAAQQIPESDQKLAVVTGIEAILAFMVGFKALCEIRRAERKTPDPTPWKSLLPMVGELQRHARAYHFVHTLLWMLQDTILQEILACYYLMDLRIPANAQEVQRMGGLQVSYRRQLPALYRQVEEEEGGYDLRLPALNPGVSVEEIVYQSLRAAKSWADGEDVDWQATLSGEEVLAGN</sequence>
<proteinExistence type="predicted"/>
<dbReference type="Proteomes" id="UP000838763">
    <property type="component" value="Unassembled WGS sequence"/>
</dbReference>
<feature type="compositionally biased region" description="Basic and acidic residues" evidence="1">
    <location>
        <begin position="163"/>
        <end position="191"/>
    </location>
</feature>
<protein>
    <submittedName>
        <fullName evidence="2">Uncharacterized protein</fullName>
    </submittedName>
</protein>
<gene>
    <name evidence="2" type="ORF">PPNO1_LOCUS2242</name>
</gene>
<evidence type="ECO:0000256" key="1">
    <source>
        <dbReference type="SAM" id="MobiDB-lite"/>
    </source>
</evidence>
<name>A0A9P1GYU8_9PEZI</name>
<accession>A0A9P1GYU8</accession>